<dbReference type="GO" id="GO:0000978">
    <property type="term" value="F:RNA polymerase II cis-regulatory region sequence-specific DNA binding"/>
    <property type="evidence" value="ECO:0007669"/>
    <property type="project" value="TreeGrafter"/>
</dbReference>
<feature type="domain" description="C2H2-type" evidence="15">
    <location>
        <begin position="424"/>
        <end position="452"/>
    </location>
</feature>
<evidence type="ECO:0000256" key="13">
    <source>
        <dbReference type="PROSITE-ProRule" id="PRU00042"/>
    </source>
</evidence>
<feature type="compositionally biased region" description="Low complexity" evidence="14">
    <location>
        <begin position="323"/>
        <end position="336"/>
    </location>
</feature>
<feature type="region of interest" description="Disordered" evidence="14">
    <location>
        <begin position="303"/>
        <end position="350"/>
    </location>
</feature>
<keyword evidence="3" id="KW-1017">Isopeptide bond</keyword>
<feature type="region of interest" description="Disordered" evidence="14">
    <location>
        <begin position="839"/>
        <end position="866"/>
    </location>
</feature>
<dbReference type="FunFam" id="3.30.160.60:FF:000298">
    <property type="entry name" value="zinc finger protein 280D isoform X1"/>
    <property type="match status" value="1"/>
</dbReference>
<keyword evidence="12" id="KW-0539">Nucleus</keyword>
<dbReference type="RefSeq" id="XP_023572223.1">
    <property type="nucleotide sequence ID" value="XM_023716455.1"/>
</dbReference>
<dbReference type="InterPro" id="IPR009057">
    <property type="entry name" value="Homeodomain-like_sf"/>
</dbReference>
<feature type="compositionally biased region" description="Polar residues" evidence="14">
    <location>
        <begin position="597"/>
        <end position="606"/>
    </location>
</feature>
<dbReference type="InterPro" id="IPR036236">
    <property type="entry name" value="Znf_C2H2_sf"/>
</dbReference>
<dbReference type="SUPFAM" id="SSF57667">
    <property type="entry name" value="beta-beta-alpha zinc fingers"/>
    <property type="match status" value="2"/>
</dbReference>
<dbReference type="PANTHER" id="PTHR24388">
    <property type="entry name" value="ZINC FINGER PROTEIN"/>
    <property type="match status" value="1"/>
</dbReference>
<evidence type="ECO:0000259" key="15">
    <source>
        <dbReference type="PROSITE" id="PS50157"/>
    </source>
</evidence>
<keyword evidence="10" id="KW-0238">DNA-binding</keyword>
<feature type="region of interest" description="Disordered" evidence="14">
    <location>
        <begin position="225"/>
        <end position="254"/>
    </location>
</feature>
<dbReference type="PROSITE" id="PS51253">
    <property type="entry name" value="HTH_CENPB"/>
    <property type="match status" value="1"/>
</dbReference>
<keyword evidence="17" id="KW-1185">Reference proteome</keyword>
<dbReference type="PROSITE" id="PS00028">
    <property type="entry name" value="ZINC_FINGER_C2H2_1"/>
    <property type="match status" value="5"/>
</dbReference>
<dbReference type="InterPro" id="IPR004875">
    <property type="entry name" value="DDE_SF_endonuclease_dom"/>
</dbReference>
<dbReference type="GO" id="GO:0008270">
    <property type="term" value="F:zinc ion binding"/>
    <property type="evidence" value="ECO:0007669"/>
    <property type="project" value="UniProtKB-KW"/>
</dbReference>
<evidence type="ECO:0000256" key="1">
    <source>
        <dbReference type="ARBA" id="ARBA00003729"/>
    </source>
</evidence>
<feature type="region of interest" description="Disordered" evidence="14">
    <location>
        <begin position="589"/>
        <end position="615"/>
    </location>
</feature>
<dbReference type="Pfam" id="PF03184">
    <property type="entry name" value="DDE_1"/>
    <property type="match status" value="1"/>
</dbReference>
<dbReference type="PANTHER" id="PTHR24388:SF45">
    <property type="entry name" value="POGO TRANSPOSABLE ELEMENT DERIVED WITH ZNF DOMAIN"/>
    <property type="match status" value="1"/>
</dbReference>
<dbReference type="PROSITE" id="PS50157">
    <property type="entry name" value="ZINC_FINGER_C2H2_2"/>
    <property type="match status" value="2"/>
</dbReference>
<feature type="compositionally biased region" description="Basic and acidic residues" evidence="14">
    <location>
        <begin position="756"/>
        <end position="766"/>
    </location>
</feature>
<evidence type="ECO:0000256" key="11">
    <source>
        <dbReference type="ARBA" id="ARBA00023163"/>
    </source>
</evidence>
<evidence type="ECO:0000256" key="9">
    <source>
        <dbReference type="ARBA" id="ARBA00023015"/>
    </source>
</evidence>
<evidence type="ECO:0000256" key="12">
    <source>
        <dbReference type="ARBA" id="ARBA00023242"/>
    </source>
</evidence>
<dbReference type="InterPro" id="IPR050527">
    <property type="entry name" value="Snail/Krueppel_Znf"/>
</dbReference>
<reference evidence="18" key="1">
    <citation type="submission" date="2025-08" db="UniProtKB">
        <authorList>
            <consortium name="RefSeq"/>
        </authorList>
    </citation>
    <scope>IDENTIFICATION</scope>
</reference>
<dbReference type="CTD" id="23126"/>
<dbReference type="SMART" id="SM00674">
    <property type="entry name" value="CENPB"/>
    <property type="match status" value="1"/>
</dbReference>
<dbReference type="Gene3D" id="3.30.160.60">
    <property type="entry name" value="Classic Zinc Finger"/>
    <property type="match status" value="2"/>
</dbReference>
<evidence type="ECO:0000256" key="3">
    <source>
        <dbReference type="ARBA" id="ARBA00022499"/>
    </source>
</evidence>
<evidence type="ECO:0000256" key="5">
    <source>
        <dbReference type="ARBA" id="ARBA00022737"/>
    </source>
</evidence>
<dbReference type="Pfam" id="PF25429">
    <property type="entry name" value="zf-POGZ"/>
    <property type="match status" value="1"/>
</dbReference>
<feature type="compositionally biased region" description="Low complexity" evidence="14">
    <location>
        <begin position="801"/>
        <end position="811"/>
    </location>
</feature>
<dbReference type="Proteomes" id="UP000515203">
    <property type="component" value="Unplaced"/>
</dbReference>
<feature type="compositionally biased region" description="Acidic residues" evidence="14">
    <location>
        <begin position="1300"/>
        <end position="1309"/>
    </location>
</feature>
<evidence type="ECO:0000256" key="4">
    <source>
        <dbReference type="ARBA" id="ARBA00022723"/>
    </source>
</evidence>
<feature type="domain" description="HTH CENPB-type" evidence="16">
    <location>
        <begin position="911"/>
        <end position="981"/>
    </location>
</feature>
<evidence type="ECO:0000259" key="16">
    <source>
        <dbReference type="PROSITE" id="PS51253"/>
    </source>
</evidence>
<keyword evidence="11" id="KW-0804">Transcription</keyword>
<evidence type="ECO:0000256" key="7">
    <source>
        <dbReference type="ARBA" id="ARBA00022833"/>
    </source>
</evidence>
<evidence type="ECO:0000256" key="14">
    <source>
        <dbReference type="SAM" id="MobiDB-lite"/>
    </source>
</evidence>
<evidence type="ECO:0000313" key="17">
    <source>
        <dbReference type="Proteomes" id="UP000515203"/>
    </source>
</evidence>
<feature type="compositionally biased region" description="Pro residues" evidence="14">
    <location>
        <begin position="812"/>
        <end position="825"/>
    </location>
</feature>
<evidence type="ECO:0000256" key="2">
    <source>
        <dbReference type="ARBA" id="ARBA00004123"/>
    </source>
</evidence>
<dbReference type="InterPro" id="IPR059074">
    <property type="entry name" value="zf-C2H2_Z280C_D"/>
</dbReference>
<keyword evidence="8" id="KW-0832">Ubl conjugation</keyword>
<dbReference type="InterPro" id="IPR057618">
    <property type="entry name" value="Znf_POGZ/Z280C-D-like"/>
</dbReference>
<dbReference type="Pfam" id="PF03221">
    <property type="entry name" value="HTH_Tnp_Tc5"/>
    <property type="match status" value="1"/>
</dbReference>
<keyword evidence="6 13" id="KW-0863">Zinc-finger</keyword>
<sequence length="1309" mass="144772">MADTDLFMECEEEELEPWQKISDVIEDSVVEDYNSVDKTTTVSVSQQQVSAPVPIAAHASVAGHLSTSTTVSSSGAQNSDSTKKTLVTLIANNNAGNPLVQQGGQPLILTQNPAPGLGTMVTQPVLRPVQVMQNANHVTSSPVASQPIFITTQGFPVRNVRPVQNAMNQVGIVLNVQQGQTVRPITLVPVSIASFVTVKRPGVTGENNNEVAKLVNTLNTVPSLGQSPGPVVVSNNSSAHGTQRTGGPESSLKVTSSIPVFDLQDGGRKICPRCNAQFRVTEALRGHMCYCCPEMVEYQKKGKSLDSEPGVPSAAKPPSPEKTAPVTSTPSSTPIPALSPPTKAPEPNENVGDAVQTKLIMLVDDFYYGRDGGKAAQLTNFPKVATSFRCPHCTKRLKNNIRFMNHMKHHVELDQQNGEVDGHTICQHCYRQFSTPFQLQCHLENVHSPYESTSKSKCKICEWAFESEPLFLQHMKDTHKPGEMPYVCQVCQYRSSLYSEVDVHFRMIHEDTRHLLCPYCLKVFKNGNAFQQHYMRHQKRNVYHCNKCRLQFLFAKDKIEHKLQHHKTFRKPKQLEGLKPGTKVTIRASRGQPRTVPISSSDTPPSALQEATPLTSSTDPLPVFLYPPVQRNIQKRAVRKMSVMGRQTCLECSFEIPDFPNHFPTYVHCSLCRYSTCCSRAYANHMINNHVPRKSPKYLALFKNSVSGIKLACTSCTFVTSVGDAMAKHLVFNPSHRSSSILPRGLAWMSHSRHGQARDRGHDRNLKNVVPPSSFTPSKAATAKPPSATPAEPEDLPASVAQALPSPASTATPPPTPTHPQPLALPPLATEMAECLNVDDQDEGSPATQEPEPASGGGGSSGVGKKEQLSVKKLRVVLFALCCNTEQAAEHFRNPQRRIRRWLRRFQASQGENLEGKYLSFEAEEKLAEWVLTQREQQLPVNEETLFQKATKIGRSLEGGFKISYEWAVRFMLRHHLTPHARRAVAHTLPKDVAENAGLFIEFVQRQIHNQDLPLSMIVAIDEVSLFLDTEVLSSDDRKENALQTVGTGEPWCDVVLAILADGTILPTLVFYRGQINQPANVPDSILLEAKESGYSDDEIMEVWSSRVWQKHTACQHSKGMLVMDCHRTHLSEEVLAMLSASSTLPAVVPAGCSSKIQPLDVCIKRTVKNFLHKKWKEQAREMADTACDSDVLLQLVLVWLGEVLSVIRDCPELVQRSFLVASVLPGPDGNINSPTRNADMQEELIVSLEEQLKLSGEQSEEPSASTPRPRSSPEETVEPESLHQLFEGESETESFYGFEEADLDLMEI</sequence>
<name>A0A6P6EJJ0_OCTDE</name>
<keyword evidence="5" id="KW-0677">Repeat</keyword>
<dbReference type="SMART" id="SM00355">
    <property type="entry name" value="ZnF_C2H2"/>
    <property type="match status" value="8"/>
</dbReference>
<dbReference type="Gene3D" id="1.10.10.60">
    <property type="entry name" value="Homeodomain-like"/>
    <property type="match status" value="1"/>
</dbReference>
<dbReference type="InterPro" id="IPR013087">
    <property type="entry name" value="Znf_C2H2_type"/>
</dbReference>
<protein>
    <submittedName>
        <fullName evidence="18">Pogo transposable element with ZNF domain isoform X9</fullName>
    </submittedName>
</protein>
<organism evidence="17 18">
    <name type="scientific">Octodon degus</name>
    <name type="common">Degu</name>
    <name type="synonym">Sciurus degus</name>
    <dbReference type="NCBI Taxonomy" id="10160"/>
    <lineage>
        <taxon>Eukaryota</taxon>
        <taxon>Metazoa</taxon>
        <taxon>Chordata</taxon>
        <taxon>Craniata</taxon>
        <taxon>Vertebrata</taxon>
        <taxon>Euteleostomi</taxon>
        <taxon>Mammalia</taxon>
        <taxon>Eutheria</taxon>
        <taxon>Euarchontoglires</taxon>
        <taxon>Glires</taxon>
        <taxon>Rodentia</taxon>
        <taxon>Hystricomorpha</taxon>
        <taxon>Octodontidae</taxon>
        <taxon>Octodon</taxon>
    </lineage>
</organism>
<evidence type="ECO:0000256" key="8">
    <source>
        <dbReference type="ARBA" id="ARBA00022843"/>
    </source>
</evidence>
<dbReference type="GeneID" id="101574637"/>
<keyword evidence="9" id="KW-0805">Transcription regulation</keyword>
<dbReference type="GO" id="GO:0000981">
    <property type="term" value="F:DNA-binding transcription factor activity, RNA polymerase II-specific"/>
    <property type="evidence" value="ECO:0007669"/>
    <property type="project" value="TreeGrafter"/>
</dbReference>
<feature type="region of interest" description="Disordered" evidence="14">
    <location>
        <begin position="752"/>
        <end position="825"/>
    </location>
</feature>
<dbReference type="Pfam" id="PF25414">
    <property type="entry name" value="zf-C2H2_Z280C_D"/>
    <property type="match status" value="1"/>
</dbReference>
<accession>A0A6P6EJJ0</accession>
<gene>
    <name evidence="18" type="primary">Pogz</name>
</gene>
<feature type="compositionally biased region" description="Low complexity" evidence="14">
    <location>
        <begin position="777"/>
        <end position="791"/>
    </location>
</feature>
<proteinExistence type="predicted"/>
<evidence type="ECO:0000256" key="6">
    <source>
        <dbReference type="ARBA" id="ARBA00022771"/>
    </source>
</evidence>
<keyword evidence="4" id="KW-0479">Metal-binding</keyword>
<comment type="function">
    <text evidence="1">May function as a transcription factor.</text>
</comment>
<keyword evidence="7" id="KW-0862">Zinc</keyword>
<evidence type="ECO:0000256" key="10">
    <source>
        <dbReference type="ARBA" id="ARBA00023125"/>
    </source>
</evidence>
<evidence type="ECO:0000313" key="18">
    <source>
        <dbReference type="RefSeq" id="XP_023572223.1"/>
    </source>
</evidence>
<dbReference type="GO" id="GO:0005634">
    <property type="term" value="C:nucleus"/>
    <property type="evidence" value="ECO:0007669"/>
    <property type="project" value="UniProtKB-SubCell"/>
</dbReference>
<feature type="domain" description="C2H2-type" evidence="15">
    <location>
        <begin position="388"/>
        <end position="415"/>
    </location>
</feature>
<comment type="subcellular location">
    <subcellularLocation>
        <location evidence="2">Nucleus</location>
    </subcellularLocation>
</comment>
<dbReference type="SUPFAM" id="SSF46689">
    <property type="entry name" value="Homeodomain-like"/>
    <property type="match status" value="1"/>
</dbReference>
<feature type="region of interest" description="Disordered" evidence="14">
    <location>
        <begin position="1256"/>
        <end position="1309"/>
    </location>
</feature>
<dbReference type="InterPro" id="IPR006600">
    <property type="entry name" value="HTH_CenpB_DNA-bd_dom"/>
</dbReference>